<dbReference type="OrthoDB" id="7777654at2759"/>
<feature type="chain" id="PRO_5013045685" description="Ecp2 effector protein domain-containing protein" evidence="1">
    <location>
        <begin position="20"/>
        <end position="131"/>
    </location>
</feature>
<keyword evidence="1" id="KW-0732">Signal</keyword>
<reference evidence="3" key="1">
    <citation type="journal article" date="2017" name="Genome Biol.">
        <title>Comparative genomics reveals high biological diversity and specific adaptations in the industrially and medically important fungal genus Aspergillus.</title>
        <authorList>
            <person name="de Vries R.P."/>
            <person name="Riley R."/>
            <person name="Wiebenga A."/>
            <person name="Aguilar-Osorio G."/>
            <person name="Amillis S."/>
            <person name="Uchima C.A."/>
            <person name="Anderluh G."/>
            <person name="Asadollahi M."/>
            <person name="Askin M."/>
            <person name="Barry K."/>
            <person name="Battaglia E."/>
            <person name="Bayram O."/>
            <person name="Benocci T."/>
            <person name="Braus-Stromeyer S.A."/>
            <person name="Caldana C."/>
            <person name="Canovas D."/>
            <person name="Cerqueira G.C."/>
            <person name="Chen F."/>
            <person name="Chen W."/>
            <person name="Choi C."/>
            <person name="Clum A."/>
            <person name="Dos Santos R.A."/>
            <person name="Damasio A.R."/>
            <person name="Diallinas G."/>
            <person name="Emri T."/>
            <person name="Fekete E."/>
            <person name="Flipphi M."/>
            <person name="Freyberg S."/>
            <person name="Gallo A."/>
            <person name="Gournas C."/>
            <person name="Habgood R."/>
            <person name="Hainaut M."/>
            <person name="Harispe M.L."/>
            <person name="Henrissat B."/>
            <person name="Hilden K.S."/>
            <person name="Hope R."/>
            <person name="Hossain A."/>
            <person name="Karabika E."/>
            <person name="Karaffa L."/>
            <person name="Karanyi Z."/>
            <person name="Krasevec N."/>
            <person name="Kuo A."/>
            <person name="Kusch H."/>
            <person name="LaButti K."/>
            <person name="Lagendijk E.L."/>
            <person name="Lapidus A."/>
            <person name="Levasseur A."/>
            <person name="Lindquist E."/>
            <person name="Lipzen A."/>
            <person name="Logrieco A.F."/>
            <person name="MacCabe A."/>
            <person name="Maekelae M.R."/>
            <person name="Malavazi I."/>
            <person name="Melin P."/>
            <person name="Meyer V."/>
            <person name="Mielnichuk N."/>
            <person name="Miskei M."/>
            <person name="Molnar A.P."/>
            <person name="Mule G."/>
            <person name="Ngan C.Y."/>
            <person name="Orejas M."/>
            <person name="Orosz E."/>
            <person name="Ouedraogo J.P."/>
            <person name="Overkamp K.M."/>
            <person name="Park H.-S."/>
            <person name="Perrone G."/>
            <person name="Piumi F."/>
            <person name="Punt P.J."/>
            <person name="Ram A.F."/>
            <person name="Ramon A."/>
            <person name="Rauscher S."/>
            <person name="Record E."/>
            <person name="Riano-Pachon D.M."/>
            <person name="Robert V."/>
            <person name="Roehrig J."/>
            <person name="Ruller R."/>
            <person name="Salamov A."/>
            <person name="Salih N.S."/>
            <person name="Samson R.A."/>
            <person name="Sandor E."/>
            <person name="Sanguinetti M."/>
            <person name="Schuetze T."/>
            <person name="Sepcic K."/>
            <person name="Shelest E."/>
            <person name="Sherlock G."/>
            <person name="Sophianopoulou V."/>
            <person name="Squina F.M."/>
            <person name="Sun H."/>
            <person name="Susca A."/>
            <person name="Todd R.B."/>
            <person name="Tsang A."/>
            <person name="Unkles S.E."/>
            <person name="van de Wiele N."/>
            <person name="van Rossen-Uffink D."/>
            <person name="Oliveira J.V."/>
            <person name="Vesth T.C."/>
            <person name="Visser J."/>
            <person name="Yu J.-H."/>
            <person name="Zhou M."/>
            <person name="Andersen M.R."/>
            <person name="Archer D.B."/>
            <person name="Baker S.E."/>
            <person name="Benoit I."/>
            <person name="Brakhage A.A."/>
            <person name="Braus G.H."/>
            <person name="Fischer R."/>
            <person name="Frisvad J.C."/>
            <person name="Goldman G.H."/>
            <person name="Houbraken J."/>
            <person name="Oakley B."/>
            <person name="Pocsi I."/>
            <person name="Scazzocchio C."/>
            <person name="Seiboth B."/>
            <person name="vanKuyk P.A."/>
            <person name="Wortman J."/>
            <person name="Dyer P.S."/>
            <person name="Grigoriev I.V."/>
        </authorList>
    </citation>
    <scope>NUCLEOTIDE SEQUENCE [LARGE SCALE GENOMIC DNA]</scope>
    <source>
        <strain evidence="3">ITEM 5010</strain>
    </source>
</reference>
<dbReference type="STRING" id="602072.A0A1R3R6H2"/>
<evidence type="ECO:0000256" key="1">
    <source>
        <dbReference type="SAM" id="SignalP"/>
    </source>
</evidence>
<organism evidence="2 3">
    <name type="scientific">Aspergillus carbonarius (strain ITEM 5010)</name>
    <dbReference type="NCBI Taxonomy" id="602072"/>
    <lineage>
        <taxon>Eukaryota</taxon>
        <taxon>Fungi</taxon>
        <taxon>Dikarya</taxon>
        <taxon>Ascomycota</taxon>
        <taxon>Pezizomycotina</taxon>
        <taxon>Eurotiomycetes</taxon>
        <taxon>Eurotiomycetidae</taxon>
        <taxon>Eurotiales</taxon>
        <taxon>Aspergillaceae</taxon>
        <taxon>Aspergillus</taxon>
        <taxon>Aspergillus subgen. Circumdati</taxon>
    </lineage>
</organism>
<dbReference type="InterPro" id="IPR048508">
    <property type="entry name" value="LDL"/>
</dbReference>
<dbReference type="Pfam" id="PF21691">
    <property type="entry name" value="LDL"/>
    <property type="match status" value="1"/>
</dbReference>
<dbReference type="AlphaFoldDB" id="A0A1R3R6H2"/>
<keyword evidence="3" id="KW-1185">Reference proteome</keyword>
<evidence type="ECO:0000313" key="2">
    <source>
        <dbReference type="EMBL" id="OOF90086.1"/>
    </source>
</evidence>
<sequence length="131" mass="14292">MHLTLPSLTALTLATLTLSAPTNTTTTTTTICYPESFTSGKNCASLLSIKNFYSLQYCNYRWNVLYGDWDYFTSDNVSSVVRARAGKTGTFDSIEDCLDGFRDVVETCHGSFVGGVLVGGEVGLDVRFCDL</sequence>
<proteinExistence type="predicted"/>
<evidence type="ECO:0008006" key="4">
    <source>
        <dbReference type="Google" id="ProtNLM"/>
    </source>
</evidence>
<name>A0A1R3R6H2_ASPC5</name>
<protein>
    <recommendedName>
        <fullName evidence="4">Ecp2 effector protein domain-containing protein</fullName>
    </recommendedName>
</protein>
<dbReference type="OMA" id="RWNVLYG"/>
<gene>
    <name evidence="2" type="ORF">ASPCADRAFT_157459</name>
</gene>
<dbReference type="EMBL" id="KV907596">
    <property type="protein sequence ID" value="OOF90086.1"/>
    <property type="molecule type" value="Genomic_DNA"/>
</dbReference>
<evidence type="ECO:0000313" key="3">
    <source>
        <dbReference type="Proteomes" id="UP000188318"/>
    </source>
</evidence>
<dbReference type="Proteomes" id="UP000188318">
    <property type="component" value="Unassembled WGS sequence"/>
</dbReference>
<accession>A0A1R3R6H2</accession>
<dbReference type="VEuPathDB" id="FungiDB:ASPCADRAFT_157459"/>
<feature type="signal peptide" evidence="1">
    <location>
        <begin position="1"/>
        <end position="19"/>
    </location>
</feature>